<dbReference type="InterPro" id="IPR029044">
    <property type="entry name" value="Nucleotide-diphossugar_trans"/>
</dbReference>
<protein>
    <submittedName>
        <fullName evidence="1">DUF2064 domain-containing protein</fullName>
    </submittedName>
</protein>
<comment type="caution">
    <text evidence="1">The sequence shown here is derived from an EMBL/GenBank/DDBJ whole genome shotgun (WGS) entry which is preliminary data.</text>
</comment>
<evidence type="ECO:0000313" key="1">
    <source>
        <dbReference type="EMBL" id="RMB62860.1"/>
    </source>
</evidence>
<organism evidence="1 2">
    <name type="scientific">Dokdonia sinensis</name>
    <dbReference type="NCBI Taxonomy" id="2479847"/>
    <lineage>
        <taxon>Bacteria</taxon>
        <taxon>Pseudomonadati</taxon>
        <taxon>Bacteroidota</taxon>
        <taxon>Flavobacteriia</taxon>
        <taxon>Flavobacteriales</taxon>
        <taxon>Flavobacteriaceae</taxon>
        <taxon>Dokdonia</taxon>
    </lineage>
</organism>
<dbReference type="SUPFAM" id="SSF53448">
    <property type="entry name" value="Nucleotide-diphospho-sugar transferases"/>
    <property type="match status" value="1"/>
</dbReference>
<gene>
    <name evidence="1" type="ORF">EAX61_04580</name>
</gene>
<keyword evidence="2" id="KW-1185">Reference proteome</keyword>
<dbReference type="InterPro" id="IPR018641">
    <property type="entry name" value="Trfase_1_rSAM/seldom-assoc"/>
</dbReference>
<accession>A0A3M0GDQ8</accession>
<dbReference type="Proteomes" id="UP000281985">
    <property type="component" value="Unassembled WGS sequence"/>
</dbReference>
<sequence>MTKKTAILIFAQSAQKDAQRKSFRQSVALFEELNRQTIETVEDTGLPYFHFSEKEQVGDSFGDRLTHALSQVYAQGFENVIAIGNDTPHLSAGHILSAVAQLETSALVLGPSTDGGFYLMGLRRSHFRPEQFKNLPWQSAQLSEVIMSTLSRKRNSFNPQLLPTLSDIDTLADVAVVAQKKATLSPCLYQILKNILSRTLVLALSSFERFFESLTKAHFNKGSPQFACS</sequence>
<dbReference type="AlphaFoldDB" id="A0A3M0GDQ8"/>
<name>A0A3M0GDQ8_9FLAO</name>
<proteinExistence type="predicted"/>
<dbReference type="EMBL" id="REFV01000003">
    <property type="protein sequence ID" value="RMB62860.1"/>
    <property type="molecule type" value="Genomic_DNA"/>
</dbReference>
<dbReference type="Gene3D" id="3.90.550.10">
    <property type="entry name" value="Spore Coat Polysaccharide Biosynthesis Protein SpsA, Chain A"/>
    <property type="match status" value="1"/>
</dbReference>
<dbReference type="PANTHER" id="PTHR36529:SF1">
    <property type="entry name" value="GLYCOSYLTRANSFERASE"/>
    <property type="match status" value="1"/>
</dbReference>
<reference evidence="1 2" key="1">
    <citation type="submission" date="2018-10" db="EMBL/GenBank/DDBJ databases">
        <title>Dokdonia luteus sp. nov., isolated from sea water.</title>
        <authorList>
            <person name="Zhou L.Y."/>
            <person name="Du Z.J."/>
        </authorList>
    </citation>
    <scope>NUCLEOTIDE SEQUENCE [LARGE SCALE GENOMIC DNA]</scope>
    <source>
        <strain evidence="1 2">SH27</strain>
    </source>
</reference>
<dbReference type="Pfam" id="PF09837">
    <property type="entry name" value="DUF2064"/>
    <property type="match status" value="1"/>
</dbReference>
<dbReference type="PANTHER" id="PTHR36529">
    <property type="entry name" value="SLL1095 PROTEIN"/>
    <property type="match status" value="1"/>
</dbReference>
<evidence type="ECO:0000313" key="2">
    <source>
        <dbReference type="Proteomes" id="UP000281985"/>
    </source>
</evidence>